<comment type="caution">
    <text evidence="10">The sequence shown here is derived from an EMBL/GenBank/DDBJ whole genome shotgun (WGS) entry which is preliminary data.</text>
</comment>
<dbReference type="InterPro" id="IPR000157">
    <property type="entry name" value="TIR_dom"/>
</dbReference>
<dbReference type="FunFam" id="3.40.50.10140:FF:000007">
    <property type="entry name" value="Disease resistance protein (TIR-NBS-LRR class)"/>
    <property type="match status" value="1"/>
</dbReference>
<keyword evidence="8" id="KW-0175">Coiled coil</keyword>
<evidence type="ECO:0000256" key="7">
    <source>
        <dbReference type="ARBA" id="ARBA00047304"/>
    </source>
</evidence>
<dbReference type="InterPro" id="IPR032675">
    <property type="entry name" value="LRR_dom_sf"/>
</dbReference>
<dbReference type="GO" id="GO:0043531">
    <property type="term" value="F:ADP binding"/>
    <property type="evidence" value="ECO:0007669"/>
    <property type="project" value="InterPro"/>
</dbReference>
<dbReference type="InterPro" id="IPR036390">
    <property type="entry name" value="WH_DNA-bd_sf"/>
</dbReference>
<keyword evidence="6" id="KW-0520">NAD</keyword>
<dbReference type="EC" id="3.2.2.6" evidence="1"/>
<evidence type="ECO:0000256" key="2">
    <source>
        <dbReference type="ARBA" id="ARBA00022614"/>
    </source>
</evidence>
<sequence>MSSLLSTSSSISRKKYDVFLSFRGEDTRKNFTDHLYDALKRSGIITFRDDPKLEAGEEIAPELLKAIQQSWCSVIIFSETYAFSGWCLEELAEIVQQKNVNGHKVFPIFYDMDPSDLRKQKEKVEEAFAKHQERYKEDKDKIQKWRNALTKVANIKGWHLHNRHESEFIGDIVKKISTKLCQTYPIVQDELVGISLRLEELYSKINIGEDNVRIIGICGMGGIGKTTLARVVYTQMSPHFEGKSFISDIREVSSKCGLVSLQKQLLSQILPDKCFNFFNVHDGNAIISHKLSSKKVLVVLDDVDNVQHLKCLVGKHDWFSLGSRIIVTTRDEHLLRSYQIDGVYKPRTLNPNDALRLFNLKAFDSDTVPKYDFIELSKHIVHYADGLPLALEVLGSFLCGRDIIQWKSAIERLKQDCNKEILNTLRISFDGLEEREKNIFLDIACFFNREKKDLVMKVLDGCDFFSNIGIDVLIKKSLIKVDDNQYLWMHALLQEMGRKIVEEKCVDELGKRCRLWKERDVHHATEVIEGMIINNKRESSKVLNLSDNTFLKMKKLRLLKVLCLSNCDGLKYLSNELRLLDWTRYPLRYLPSNFRPDNLVALLLPYSHIEQLWKGNRPFYKLKMINLNGSQYLIKTPDFTTAPELEALIMEGCTRLVDVHPSIRVLKILKLLNLRDCKSLRSLPTRIGMESLETLILSGCSSLIRFPEIDGKMERLKTLDLSGCYKIKYLRVNLQQIKFLEELDLSETAITEPPSLIFQLENLKVLSFNGCKGPSSKLRPNMPLMLPSLSSLSSLRELKLRDCNLREGDIPSDISCLSSLTDLDLSGNNFISIPASLTRLSKLWFLDLSNCNMCTLGEADIHGLSALSYLKLRGNNFITIPLALTQLSRLQLLALSNCKKLKSLPGLLTTVRNMEIDGCSSLEVVASPSKAFANSIKRFDIIMPGSEIPEWFSQQKSDSSIKIPLPINLQKDSQWIGVASCCIFVNNDASRDDEVINCGTFIYSKNPRLIDWTGLLVGKRRNEPIMKDHLFLHYWSRDNLYSSSLEDKYGDCETNNLWATDCLDKKWDELEVSFVDPFGRNVKVKKCGVRIVYEKDLEEIKELQCHTTQSSPNFEHIYEHSAHNDGLVGSTTHLKQKHNIYKEAGEEGPQPKRMQKFLNFIMGQSKKH</sequence>
<dbReference type="Pfam" id="PF00560">
    <property type="entry name" value="LRR_1"/>
    <property type="match status" value="1"/>
</dbReference>
<keyword evidence="2" id="KW-0433">Leucine-rich repeat</keyword>
<evidence type="ECO:0000313" key="11">
    <source>
        <dbReference type="Proteomes" id="UP000701853"/>
    </source>
</evidence>
<dbReference type="SMART" id="SM00369">
    <property type="entry name" value="LRR_TYP"/>
    <property type="match status" value="4"/>
</dbReference>
<dbReference type="OrthoDB" id="992473at2759"/>
<dbReference type="PROSITE" id="PS50104">
    <property type="entry name" value="TIR"/>
    <property type="match status" value="1"/>
</dbReference>
<dbReference type="SUPFAM" id="SSF46785">
    <property type="entry name" value="Winged helix' DNA-binding domain"/>
    <property type="match status" value="1"/>
</dbReference>
<dbReference type="SUPFAM" id="SSF52540">
    <property type="entry name" value="P-loop containing nucleoside triphosphate hydrolases"/>
    <property type="match status" value="1"/>
</dbReference>
<protein>
    <recommendedName>
        <fullName evidence="1">ADP-ribosyl cyclase/cyclic ADP-ribose hydrolase</fullName>
        <ecNumber evidence="1">3.2.2.6</ecNumber>
    </recommendedName>
</protein>
<gene>
    <name evidence="10" type="ORF">CXB51_029414</name>
</gene>
<dbReference type="InterPro" id="IPR001611">
    <property type="entry name" value="Leu-rich_rpt"/>
</dbReference>
<dbReference type="PANTHER" id="PTHR11017:SF559">
    <property type="entry name" value="DISEASE RESISTANCE PROTEIN CHL1"/>
    <property type="match status" value="1"/>
</dbReference>
<dbReference type="InterPro" id="IPR045344">
    <property type="entry name" value="C-JID"/>
</dbReference>
<dbReference type="InterPro" id="IPR002182">
    <property type="entry name" value="NB-ARC"/>
</dbReference>
<dbReference type="InterPro" id="IPR044974">
    <property type="entry name" value="Disease_R_plants"/>
</dbReference>
<keyword evidence="11" id="KW-1185">Reference proteome</keyword>
<dbReference type="Pfam" id="PF00931">
    <property type="entry name" value="NB-ARC"/>
    <property type="match status" value="1"/>
</dbReference>
<dbReference type="SUPFAM" id="SSF52058">
    <property type="entry name" value="L domain-like"/>
    <property type="match status" value="1"/>
</dbReference>
<evidence type="ECO:0000256" key="1">
    <source>
        <dbReference type="ARBA" id="ARBA00011982"/>
    </source>
</evidence>
<dbReference type="Gene3D" id="3.40.50.10140">
    <property type="entry name" value="Toll/interleukin-1 receptor homology (TIR) domain"/>
    <property type="match status" value="1"/>
</dbReference>
<evidence type="ECO:0000259" key="9">
    <source>
        <dbReference type="PROSITE" id="PS50104"/>
    </source>
</evidence>
<dbReference type="GO" id="GO:0007165">
    <property type="term" value="P:signal transduction"/>
    <property type="evidence" value="ECO:0007669"/>
    <property type="project" value="InterPro"/>
</dbReference>
<feature type="coiled-coil region" evidence="8">
    <location>
        <begin position="121"/>
        <end position="148"/>
    </location>
</feature>
<dbReference type="Proteomes" id="UP000701853">
    <property type="component" value="Chromosome 11"/>
</dbReference>
<keyword evidence="3" id="KW-0677">Repeat</keyword>
<feature type="domain" description="TIR" evidence="9">
    <location>
        <begin position="14"/>
        <end position="180"/>
    </location>
</feature>
<dbReference type="PROSITE" id="PS51450">
    <property type="entry name" value="LRR"/>
    <property type="match status" value="1"/>
</dbReference>
<proteinExistence type="predicted"/>
<dbReference type="InterPro" id="IPR042197">
    <property type="entry name" value="Apaf_helical"/>
</dbReference>
<dbReference type="EMBL" id="JAHUZN010000011">
    <property type="protein sequence ID" value="KAG8479621.1"/>
    <property type="molecule type" value="Genomic_DNA"/>
</dbReference>
<keyword evidence="5" id="KW-0611">Plant defense</keyword>
<dbReference type="InterPro" id="IPR035897">
    <property type="entry name" value="Toll_tir_struct_dom_sf"/>
</dbReference>
<keyword evidence="4" id="KW-0378">Hydrolase</keyword>
<dbReference type="Pfam" id="PF23282">
    <property type="entry name" value="WHD_ROQ1"/>
    <property type="match status" value="1"/>
</dbReference>
<dbReference type="Gene3D" id="3.40.50.300">
    <property type="entry name" value="P-loop containing nucleotide triphosphate hydrolases"/>
    <property type="match status" value="1"/>
</dbReference>
<organism evidence="10 11">
    <name type="scientific">Gossypium anomalum</name>
    <dbReference type="NCBI Taxonomy" id="47600"/>
    <lineage>
        <taxon>Eukaryota</taxon>
        <taxon>Viridiplantae</taxon>
        <taxon>Streptophyta</taxon>
        <taxon>Embryophyta</taxon>
        <taxon>Tracheophyta</taxon>
        <taxon>Spermatophyta</taxon>
        <taxon>Magnoliopsida</taxon>
        <taxon>eudicotyledons</taxon>
        <taxon>Gunneridae</taxon>
        <taxon>Pentapetalae</taxon>
        <taxon>rosids</taxon>
        <taxon>malvids</taxon>
        <taxon>Malvales</taxon>
        <taxon>Malvaceae</taxon>
        <taxon>Malvoideae</taxon>
        <taxon>Gossypium</taxon>
    </lineage>
</organism>
<dbReference type="GO" id="GO:0061809">
    <property type="term" value="F:NAD+ nucleosidase activity, cyclic ADP-ribose generating"/>
    <property type="evidence" value="ECO:0007669"/>
    <property type="project" value="UniProtKB-EC"/>
</dbReference>
<dbReference type="SMART" id="SM00255">
    <property type="entry name" value="TIR"/>
    <property type="match status" value="1"/>
</dbReference>
<dbReference type="SUPFAM" id="SSF52200">
    <property type="entry name" value="Toll/Interleukin receptor TIR domain"/>
    <property type="match status" value="1"/>
</dbReference>
<accession>A0A8J5XZR2</accession>
<dbReference type="PANTHER" id="PTHR11017">
    <property type="entry name" value="LEUCINE-RICH REPEAT-CONTAINING PROTEIN"/>
    <property type="match status" value="1"/>
</dbReference>
<dbReference type="InterPro" id="IPR003591">
    <property type="entry name" value="Leu-rich_rpt_typical-subtyp"/>
</dbReference>
<dbReference type="GO" id="GO:0006952">
    <property type="term" value="P:defense response"/>
    <property type="evidence" value="ECO:0007669"/>
    <property type="project" value="UniProtKB-KW"/>
</dbReference>
<comment type="catalytic activity">
    <reaction evidence="7">
        <text>NAD(+) + H2O = ADP-D-ribose + nicotinamide + H(+)</text>
        <dbReference type="Rhea" id="RHEA:16301"/>
        <dbReference type="ChEBI" id="CHEBI:15377"/>
        <dbReference type="ChEBI" id="CHEBI:15378"/>
        <dbReference type="ChEBI" id="CHEBI:17154"/>
        <dbReference type="ChEBI" id="CHEBI:57540"/>
        <dbReference type="ChEBI" id="CHEBI:57967"/>
        <dbReference type="EC" id="3.2.2.6"/>
    </reaction>
    <physiologicalReaction direction="left-to-right" evidence="7">
        <dbReference type="Rhea" id="RHEA:16302"/>
    </physiologicalReaction>
</comment>
<evidence type="ECO:0000256" key="3">
    <source>
        <dbReference type="ARBA" id="ARBA00022737"/>
    </source>
</evidence>
<dbReference type="AlphaFoldDB" id="A0A8J5XZR2"/>
<name>A0A8J5XZR2_9ROSI</name>
<evidence type="ECO:0000256" key="6">
    <source>
        <dbReference type="ARBA" id="ARBA00023027"/>
    </source>
</evidence>
<dbReference type="Gene3D" id="1.10.8.430">
    <property type="entry name" value="Helical domain of apoptotic protease-activating factors"/>
    <property type="match status" value="1"/>
</dbReference>
<dbReference type="Gene3D" id="3.80.10.10">
    <property type="entry name" value="Ribonuclease Inhibitor"/>
    <property type="match status" value="2"/>
</dbReference>
<dbReference type="InterPro" id="IPR058192">
    <property type="entry name" value="WHD_ROQ1-like"/>
</dbReference>
<evidence type="ECO:0000256" key="5">
    <source>
        <dbReference type="ARBA" id="ARBA00022821"/>
    </source>
</evidence>
<evidence type="ECO:0000256" key="4">
    <source>
        <dbReference type="ARBA" id="ARBA00022801"/>
    </source>
</evidence>
<evidence type="ECO:0000256" key="8">
    <source>
        <dbReference type="SAM" id="Coils"/>
    </source>
</evidence>
<dbReference type="Pfam" id="PF20160">
    <property type="entry name" value="C-JID"/>
    <property type="match status" value="1"/>
</dbReference>
<dbReference type="InterPro" id="IPR027417">
    <property type="entry name" value="P-loop_NTPase"/>
</dbReference>
<dbReference type="PRINTS" id="PR00364">
    <property type="entry name" value="DISEASERSIST"/>
</dbReference>
<dbReference type="Pfam" id="PF01582">
    <property type="entry name" value="TIR"/>
    <property type="match status" value="1"/>
</dbReference>
<reference evidence="10 11" key="1">
    <citation type="journal article" date="2021" name="bioRxiv">
        <title>The Gossypium anomalum genome as a resource for cotton improvement and evolutionary analysis of hybrid incompatibility.</title>
        <authorList>
            <person name="Grover C.E."/>
            <person name="Yuan D."/>
            <person name="Arick M.A."/>
            <person name="Miller E.R."/>
            <person name="Hu G."/>
            <person name="Peterson D.G."/>
            <person name="Wendel J.F."/>
            <person name="Udall J.A."/>
        </authorList>
    </citation>
    <scope>NUCLEOTIDE SEQUENCE [LARGE SCALE GENOMIC DNA]</scope>
    <source>
        <strain evidence="10">JFW-Udall</strain>
        <tissue evidence="10">Leaf</tissue>
    </source>
</reference>
<evidence type="ECO:0000313" key="10">
    <source>
        <dbReference type="EMBL" id="KAG8479621.1"/>
    </source>
</evidence>